<dbReference type="PANTHER" id="PTHR43047">
    <property type="entry name" value="TWO-COMPONENT HISTIDINE PROTEIN KINASE"/>
    <property type="match status" value="1"/>
</dbReference>
<dbReference type="InterPro" id="IPR029016">
    <property type="entry name" value="GAF-like_dom_sf"/>
</dbReference>
<dbReference type="GO" id="GO:0005886">
    <property type="term" value="C:plasma membrane"/>
    <property type="evidence" value="ECO:0007669"/>
    <property type="project" value="TreeGrafter"/>
</dbReference>
<evidence type="ECO:0000256" key="3">
    <source>
        <dbReference type="ARBA" id="ARBA00022553"/>
    </source>
</evidence>
<dbReference type="Pfam" id="PF01590">
    <property type="entry name" value="GAF"/>
    <property type="match status" value="1"/>
</dbReference>
<dbReference type="InterPro" id="IPR003594">
    <property type="entry name" value="HATPase_dom"/>
</dbReference>
<dbReference type="GO" id="GO:0009927">
    <property type="term" value="F:histidine phosphotransfer kinase activity"/>
    <property type="evidence" value="ECO:0007669"/>
    <property type="project" value="TreeGrafter"/>
</dbReference>
<dbReference type="STRING" id="69960.SAMN05421720_101536"/>
<proteinExistence type="predicted"/>
<dbReference type="InterPro" id="IPR004358">
    <property type="entry name" value="Sig_transdc_His_kin-like_C"/>
</dbReference>
<dbReference type="EMBL" id="FNAP01000001">
    <property type="protein sequence ID" value="SDD78619.1"/>
    <property type="molecule type" value="Genomic_DNA"/>
</dbReference>
<dbReference type="InterPro" id="IPR003018">
    <property type="entry name" value="GAF"/>
</dbReference>
<dbReference type="SUPFAM" id="SSF47384">
    <property type="entry name" value="Homodimeric domain of signal transducing histidine kinase"/>
    <property type="match status" value="1"/>
</dbReference>
<evidence type="ECO:0000259" key="6">
    <source>
        <dbReference type="PROSITE" id="PS50109"/>
    </source>
</evidence>
<reference evidence="7 8" key="1">
    <citation type="submission" date="2016-10" db="EMBL/GenBank/DDBJ databases">
        <authorList>
            <person name="de Groot N.N."/>
        </authorList>
    </citation>
    <scope>NUCLEOTIDE SEQUENCE [LARGE SCALE GENOMIC DNA]</scope>
    <source>
        <strain evidence="7 8">ATCC 700224</strain>
    </source>
</reference>
<dbReference type="InterPro" id="IPR036097">
    <property type="entry name" value="HisK_dim/P_sf"/>
</dbReference>
<feature type="domain" description="Histidine kinase" evidence="6">
    <location>
        <begin position="195"/>
        <end position="414"/>
    </location>
</feature>
<evidence type="ECO:0000256" key="1">
    <source>
        <dbReference type="ARBA" id="ARBA00000085"/>
    </source>
</evidence>
<keyword evidence="8" id="KW-1185">Reference proteome</keyword>
<dbReference type="AlphaFoldDB" id="A0A1G6XK97"/>
<dbReference type="SUPFAM" id="SSF55874">
    <property type="entry name" value="ATPase domain of HSP90 chaperone/DNA topoisomerase II/histidine kinase"/>
    <property type="match status" value="1"/>
</dbReference>
<evidence type="ECO:0000256" key="4">
    <source>
        <dbReference type="ARBA" id="ARBA00022679"/>
    </source>
</evidence>
<dbReference type="EC" id="2.7.13.3" evidence="2"/>
<evidence type="ECO:0000256" key="5">
    <source>
        <dbReference type="ARBA" id="ARBA00022777"/>
    </source>
</evidence>
<dbReference type="GO" id="GO:0000155">
    <property type="term" value="F:phosphorelay sensor kinase activity"/>
    <property type="evidence" value="ECO:0007669"/>
    <property type="project" value="InterPro"/>
</dbReference>
<organism evidence="7 8">
    <name type="scientific">Rhodospira trueperi</name>
    <dbReference type="NCBI Taxonomy" id="69960"/>
    <lineage>
        <taxon>Bacteria</taxon>
        <taxon>Pseudomonadati</taxon>
        <taxon>Pseudomonadota</taxon>
        <taxon>Alphaproteobacteria</taxon>
        <taxon>Rhodospirillales</taxon>
        <taxon>Rhodospirillaceae</taxon>
        <taxon>Rhodospira</taxon>
    </lineage>
</organism>
<keyword evidence="4" id="KW-0808">Transferase</keyword>
<dbReference type="PANTHER" id="PTHR43047:SF72">
    <property type="entry name" value="OSMOSENSING HISTIDINE PROTEIN KINASE SLN1"/>
    <property type="match status" value="1"/>
</dbReference>
<dbReference type="SUPFAM" id="SSF55781">
    <property type="entry name" value="GAF domain-like"/>
    <property type="match status" value="1"/>
</dbReference>
<dbReference type="Gene3D" id="3.30.450.40">
    <property type="match status" value="1"/>
</dbReference>
<dbReference type="InterPro" id="IPR003661">
    <property type="entry name" value="HisK_dim/P_dom"/>
</dbReference>
<evidence type="ECO:0000256" key="2">
    <source>
        <dbReference type="ARBA" id="ARBA00012438"/>
    </source>
</evidence>
<keyword evidence="3" id="KW-0597">Phosphoprotein</keyword>
<dbReference type="FunFam" id="3.30.565.10:FF:000006">
    <property type="entry name" value="Sensor histidine kinase WalK"/>
    <property type="match status" value="1"/>
</dbReference>
<keyword evidence="5 7" id="KW-0418">Kinase</keyword>
<dbReference type="SMART" id="SM00065">
    <property type="entry name" value="GAF"/>
    <property type="match status" value="1"/>
</dbReference>
<accession>A0A1G6XK97</accession>
<evidence type="ECO:0000313" key="8">
    <source>
        <dbReference type="Proteomes" id="UP000199412"/>
    </source>
</evidence>
<dbReference type="InterPro" id="IPR036890">
    <property type="entry name" value="HATPase_C_sf"/>
</dbReference>
<dbReference type="Proteomes" id="UP000199412">
    <property type="component" value="Unassembled WGS sequence"/>
</dbReference>
<dbReference type="RefSeq" id="WP_092781616.1">
    <property type="nucleotide sequence ID" value="NZ_FNAP01000001.1"/>
</dbReference>
<dbReference type="Gene3D" id="3.30.565.10">
    <property type="entry name" value="Histidine kinase-like ATPase, C-terminal domain"/>
    <property type="match status" value="1"/>
</dbReference>
<dbReference type="OrthoDB" id="315417at2"/>
<dbReference type="PROSITE" id="PS50109">
    <property type="entry name" value="HIS_KIN"/>
    <property type="match status" value="1"/>
</dbReference>
<dbReference type="CDD" id="cd00082">
    <property type="entry name" value="HisKA"/>
    <property type="match status" value="1"/>
</dbReference>
<evidence type="ECO:0000313" key="7">
    <source>
        <dbReference type="EMBL" id="SDD78619.1"/>
    </source>
</evidence>
<protein>
    <recommendedName>
        <fullName evidence="2">histidine kinase</fullName>
        <ecNumber evidence="2">2.7.13.3</ecNumber>
    </recommendedName>
</protein>
<dbReference type="SMART" id="SM00387">
    <property type="entry name" value="HATPase_c"/>
    <property type="match status" value="1"/>
</dbReference>
<gene>
    <name evidence="7" type="ORF">SAMN05421720_101536</name>
</gene>
<name>A0A1G6XK97_9PROT</name>
<comment type="catalytic activity">
    <reaction evidence="1">
        <text>ATP + protein L-histidine = ADP + protein N-phospho-L-histidine.</text>
        <dbReference type="EC" id="2.7.13.3"/>
    </reaction>
</comment>
<dbReference type="Pfam" id="PF00512">
    <property type="entry name" value="HisKA"/>
    <property type="match status" value="1"/>
</dbReference>
<sequence>MTTDTLDYSPAQLPPDEADRLRAVQRQGLLDTEPEAAFDRLARITAQVLNLPIALITLVDVNRQFFAARCGLDASETSRDVAFCAHAILNDDILEVPDTHRDARFARNPLVIGPPHIRFYVGKPLSDENGYRLGTLCAIDTAQRPRLTPGQRAILTDLAETATDLLRSRLTALEAEAEHQQTLRMASMKDEYLAAMAHELRTPVNAVAGFGELLRATGAEKNLSLRQRDYLNTLLESADYLGLLARETLESQAPRDPSDGPQMTPVSVGRALTATQRLLTPLAAKNGLTFTVETPDDRVCVWGDPVRLRQVLINLASNAIKYNRAGGSVRLVVEANDDTVEITCVDTGKGIPEEDMPKLFRAYHRVEANIDGIEGTGLGLRITKRLVMMMGGHISVFSRVNEGSTFTVTLSRAPNGSGLK</sequence>
<dbReference type="InterPro" id="IPR005467">
    <property type="entry name" value="His_kinase_dom"/>
</dbReference>
<dbReference type="PRINTS" id="PR00344">
    <property type="entry name" value="BCTRLSENSOR"/>
</dbReference>
<dbReference type="SMART" id="SM00388">
    <property type="entry name" value="HisKA"/>
    <property type="match status" value="1"/>
</dbReference>
<dbReference type="Gene3D" id="1.10.287.130">
    <property type="match status" value="1"/>
</dbReference>
<dbReference type="Pfam" id="PF02518">
    <property type="entry name" value="HATPase_c"/>
    <property type="match status" value="1"/>
</dbReference>